<reference evidence="1 2" key="1">
    <citation type="submission" date="2018-11" db="EMBL/GenBank/DDBJ databases">
        <title>Sequencing the genomes of 1000 actinobacteria strains.</title>
        <authorList>
            <person name="Klenk H.-P."/>
        </authorList>
    </citation>
    <scope>NUCLEOTIDE SEQUENCE [LARGE SCALE GENOMIC DNA]</scope>
    <source>
        <strain evidence="1 2">DSM 15700</strain>
    </source>
</reference>
<accession>A0A3N4ZSH6</accession>
<keyword evidence="2" id="KW-1185">Reference proteome</keyword>
<dbReference type="AlphaFoldDB" id="A0A3N4ZSH6"/>
<dbReference type="PROSITE" id="PS51257">
    <property type="entry name" value="PROKAR_LIPOPROTEIN"/>
    <property type="match status" value="1"/>
</dbReference>
<protein>
    <submittedName>
        <fullName evidence="1">Uncharacterized protein</fullName>
    </submittedName>
</protein>
<dbReference type="Proteomes" id="UP000280501">
    <property type="component" value="Unassembled WGS sequence"/>
</dbReference>
<proteinExistence type="predicted"/>
<evidence type="ECO:0000313" key="2">
    <source>
        <dbReference type="Proteomes" id="UP000280501"/>
    </source>
</evidence>
<dbReference type="EMBL" id="RKQZ01000001">
    <property type="protein sequence ID" value="RPF22701.1"/>
    <property type="molecule type" value="Genomic_DNA"/>
</dbReference>
<name>A0A3N4ZSH6_9MICO</name>
<gene>
    <name evidence="1" type="ORF">EDD34_3372</name>
</gene>
<comment type="caution">
    <text evidence="1">The sequence shown here is derived from an EMBL/GenBank/DDBJ whole genome shotgun (WGS) entry which is preliminary data.</text>
</comment>
<evidence type="ECO:0000313" key="1">
    <source>
        <dbReference type="EMBL" id="RPF22701.1"/>
    </source>
</evidence>
<organism evidence="1 2">
    <name type="scientific">Myceligenerans xiligouense</name>
    <dbReference type="NCBI Taxonomy" id="253184"/>
    <lineage>
        <taxon>Bacteria</taxon>
        <taxon>Bacillati</taxon>
        <taxon>Actinomycetota</taxon>
        <taxon>Actinomycetes</taxon>
        <taxon>Micrococcales</taxon>
        <taxon>Promicromonosporaceae</taxon>
        <taxon>Myceligenerans</taxon>
    </lineage>
</organism>
<sequence length="163" mass="16613">MPRSAPAEENTRGPAVIGPVVALLVAALLAGCGVGGEGASDGFAAGDEFSYMVEITGADGDATRFGLLAGTISSNGQVVGERRLVTVQGTRTTNDTTEFTGEANEDGTATFRGIGPDGGDVTATLEDSKSVMVTDQEPGIPATSWHRASLPAFNNAVQDAVRR</sequence>